<keyword evidence="2" id="KW-1185">Reference proteome</keyword>
<dbReference type="EMBL" id="JANJYI010000001">
    <property type="protein sequence ID" value="KAK2662446.1"/>
    <property type="molecule type" value="Genomic_DNA"/>
</dbReference>
<protein>
    <submittedName>
        <fullName evidence="1">Uncharacterized protein</fullName>
    </submittedName>
</protein>
<dbReference type="PANTHER" id="PTHR36617">
    <property type="entry name" value="PROTEIN, PUTATIVE-RELATED"/>
    <property type="match status" value="1"/>
</dbReference>
<accession>A0AAD9XMP0</accession>
<gene>
    <name evidence="1" type="ORF">Ddye_001020</name>
</gene>
<evidence type="ECO:0000313" key="1">
    <source>
        <dbReference type="EMBL" id="KAK2662446.1"/>
    </source>
</evidence>
<organism evidence="1 2">
    <name type="scientific">Dipteronia dyeriana</name>
    <dbReference type="NCBI Taxonomy" id="168575"/>
    <lineage>
        <taxon>Eukaryota</taxon>
        <taxon>Viridiplantae</taxon>
        <taxon>Streptophyta</taxon>
        <taxon>Embryophyta</taxon>
        <taxon>Tracheophyta</taxon>
        <taxon>Spermatophyta</taxon>
        <taxon>Magnoliopsida</taxon>
        <taxon>eudicotyledons</taxon>
        <taxon>Gunneridae</taxon>
        <taxon>Pentapetalae</taxon>
        <taxon>rosids</taxon>
        <taxon>malvids</taxon>
        <taxon>Sapindales</taxon>
        <taxon>Sapindaceae</taxon>
        <taxon>Hippocastanoideae</taxon>
        <taxon>Acereae</taxon>
        <taxon>Dipteronia</taxon>
    </lineage>
</organism>
<reference evidence="1" key="1">
    <citation type="journal article" date="2023" name="Plant J.">
        <title>Genome sequences and population genomics provide insights into the demographic history, inbreeding, and mutation load of two 'living fossil' tree species of Dipteronia.</title>
        <authorList>
            <person name="Feng Y."/>
            <person name="Comes H.P."/>
            <person name="Chen J."/>
            <person name="Zhu S."/>
            <person name="Lu R."/>
            <person name="Zhang X."/>
            <person name="Li P."/>
            <person name="Qiu J."/>
            <person name="Olsen K.M."/>
            <person name="Qiu Y."/>
        </authorList>
    </citation>
    <scope>NUCLEOTIDE SEQUENCE</scope>
    <source>
        <strain evidence="1">KIB01</strain>
    </source>
</reference>
<dbReference type="PANTHER" id="PTHR36617:SF5">
    <property type="entry name" value="OS05G0421675 PROTEIN"/>
    <property type="match status" value="1"/>
</dbReference>
<comment type="caution">
    <text evidence="1">The sequence shown here is derived from an EMBL/GenBank/DDBJ whole genome shotgun (WGS) entry which is preliminary data.</text>
</comment>
<evidence type="ECO:0000313" key="2">
    <source>
        <dbReference type="Proteomes" id="UP001280121"/>
    </source>
</evidence>
<sequence length="258" mass="30362">MPIGVANKIERLQRRFLWGDRIEKRKLHTVDWLTVCKNKRKGGQGFRRMVDKNKSLAKWIWRYGCEKSALWRKVVCAKYDTDRNSLFWNLIGKSSSSFSVKAVADLLMSNSMSSRAIEEGFKVVIGNGNKARFWNDIKIGLAILNEAFHRVFLLAIKKEGVVKEFGHWIGSMWTWEVKLRRQPFDWEKKQWQFFLKCLDYVVLREPIEDVLAWGFCPNGRFFIGSFCKVLEGYQSADMVQWRSPWRGLCPPKAGFFMW</sequence>
<dbReference type="AlphaFoldDB" id="A0AAD9XMP0"/>
<proteinExistence type="predicted"/>
<dbReference type="Proteomes" id="UP001280121">
    <property type="component" value="Unassembled WGS sequence"/>
</dbReference>
<name>A0AAD9XMP0_9ROSI</name>